<dbReference type="Gene3D" id="3.30.700.10">
    <property type="entry name" value="Glycoprotein, Type 4 Pilin"/>
    <property type="match status" value="1"/>
</dbReference>
<organism evidence="3 4">
    <name type="scientific">Pseudobythopirellula maris</name>
    <dbReference type="NCBI Taxonomy" id="2527991"/>
    <lineage>
        <taxon>Bacteria</taxon>
        <taxon>Pseudomonadati</taxon>
        <taxon>Planctomycetota</taxon>
        <taxon>Planctomycetia</taxon>
        <taxon>Pirellulales</taxon>
        <taxon>Lacipirellulaceae</taxon>
        <taxon>Pseudobythopirellula</taxon>
    </lineage>
</organism>
<dbReference type="PANTHER" id="PTHR30093">
    <property type="entry name" value="GENERAL SECRETION PATHWAY PROTEIN G"/>
    <property type="match status" value="1"/>
</dbReference>
<keyword evidence="1" id="KW-1133">Transmembrane helix</keyword>
<dbReference type="InterPro" id="IPR012902">
    <property type="entry name" value="N_methyl_site"/>
</dbReference>
<evidence type="ECO:0000256" key="1">
    <source>
        <dbReference type="SAM" id="Phobius"/>
    </source>
</evidence>
<protein>
    <recommendedName>
        <fullName evidence="2">DUF1559 domain-containing protein</fullName>
    </recommendedName>
</protein>
<feature type="transmembrane region" description="Helical" evidence="1">
    <location>
        <begin position="12"/>
        <end position="35"/>
    </location>
</feature>
<dbReference type="AlphaFoldDB" id="A0A5C5ZSW6"/>
<accession>A0A5C5ZSW6</accession>
<evidence type="ECO:0000313" key="3">
    <source>
        <dbReference type="EMBL" id="TWT90316.1"/>
    </source>
</evidence>
<dbReference type="Pfam" id="PF07596">
    <property type="entry name" value="SBP_bac_10"/>
    <property type="match status" value="1"/>
</dbReference>
<dbReference type="InterPro" id="IPR045584">
    <property type="entry name" value="Pilin-like"/>
</dbReference>
<proteinExistence type="predicted"/>
<dbReference type="Pfam" id="PF07963">
    <property type="entry name" value="N_methyl"/>
    <property type="match status" value="1"/>
</dbReference>
<comment type="caution">
    <text evidence="3">The sequence shown here is derived from an EMBL/GenBank/DDBJ whole genome shotgun (WGS) entry which is preliminary data.</text>
</comment>
<keyword evidence="1" id="KW-0812">Transmembrane</keyword>
<dbReference type="SUPFAM" id="SSF54523">
    <property type="entry name" value="Pili subunits"/>
    <property type="match status" value="1"/>
</dbReference>
<name>A0A5C5ZSW6_9BACT</name>
<keyword evidence="4" id="KW-1185">Reference proteome</keyword>
<dbReference type="OrthoDB" id="255848at2"/>
<dbReference type="EMBL" id="SJPQ01000001">
    <property type="protein sequence ID" value="TWT90316.1"/>
    <property type="molecule type" value="Genomic_DNA"/>
</dbReference>
<dbReference type="RefSeq" id="WP_146397086.1">
    <property type="nucleotide sequence ID" value="NZ_SJPQ01000001.1"/>
</dbReference>
<feature type="domain" description="DUF1559" evidence="2">
    <location>
        <begin position="39"/>
        <end position="315"/>
    </location>
</feature>
<dbReference type="PANTHER" id="PTHR30093:SF2">
    <property type="entry name" value="TYPE II SECRETION SYSTEM PROTEIN H"/>
    <property type="match status" value="1"/>
</dbReference>
<reference evidence="3 4" key="1">
    <citation type="submission" date="2019-02" db="EMBL/GenBank/DDBJ databases">
        <title>Deep-cultivation of Planctomycetes and their phenomic and genomic characterization uncovers novel biology.</title>
        <authorList>
            <person name="Wiegand S."/>
            <person name="Jogler M."/>
            <person name="Boedeker C."/>
            <person name="Pinto D."/>
            <person name="Vollmers J."/>
            <person name="Rivas-Marin E."/>
            <person name="Kohn T."/>
            <person name="Peeters S.H."/>
            <person name="Heuer A."/>
            <person name="Rast P."/>
            <person name="Oberbeckmann S."/>
            <person name="Bunk B."/>
            <person name="Jeske O."/>
            <person name="Meyerdierks A."/>
            <person name="Storesund J.E."/>
            <person name="Kallscheuer N."/>
            <person name="Luecker S."/>
            <person name="Lage O.M."/>
            <person name="Pohl T."/>
            <person name="Merkel B.J."/>
            <person name="Hornburger P."/>
            <person name="Mueller R.-W."/>
            <person name="Bruemmer F."/>
            <person name="Labrenz M."/>
            <person name="Spormann A.M."/>
            <person name="Op Den Camp H."/>
            <person name="Overmann J."/>
            <person name="Amann R."/>
            <person name="Jetten M.S.M."/>
            <person name="Mascher T."/>
            <person name="Medema M.H."/>
            <person name="Devos D.P."/>
            <person name="Kaster A.-K."/>
            <person name="Ovreas L."/>
            <person name="Rohde M."/>
            <person name="Galperin M.Y."/>
            <person name="Jogler C."/>
        </authorList>
    </citation>
    <scope>NUCLEOTIDE SEQUENCE [LARGE SCALE GENOMIC DNA]</scope>
    <source>
        <strain evidence="3 4">Mal64</strain>
    </source>
</reference>
<dbReference type="Proteomes" id="UP000315440">
    <property type="component" value="Unassembled WGS sequence"/>
</dbReference>
<sequence length="337" mass="36677">MPAKHTPRRLYARAFTLVELLVVIAIIGVLVGLLLPAVQSAREAARLAQCKSHLRNLGLATLQLHEATGAFPPARLRARNDYDDHACESSEPSWLVRILPYLEEGSIASEWDLYAPYDRHAPRLREFVSPLFVCPSRRAVHESVIPSGNFTNETFYPCGCSSFESVWLVGGATGDYAANHGDYTGGSYADEYSYWRGGNGTGVIISSRPVCRDGLSAGWLDKVRMKDLVDGVSHTALVGEMHVPAGRLAQAPENGPMYNGRDLPAFARIGGPGIGIARGPGDNSVPVLGFGSWHLGVCPFVMSDGAVRLVSSEIDTPTLASMCRRDDEYEIEYGRHF</sequence>
<dbReference type="InterPro" id="IPR011453">
    <property type="entry name" value="DUF1559"/>
</dbReference>
<dbReference type="NCBIfam" id="TIGR02532">
    <property type="entry name" value="IV_pilin_GFxxxE"/>
    <property type="match status" value="1"/>
</dbReference>
<keyword evidence="1" id="KW-0472">Membrane</keyword>
<evidence type="ECO:0000259" key="2">
    <source>
        <dbReference type="Pfam" id="PF07596"/>
    </source>
</evidence>
<evidence type="ECO:0000313" key="4">
    <source>
        <dbReference type="Proteomes" id="UP000315440"/>
    </source>
</evidence>
<gene>
    <name evidence="3" type="ORF">Mal64_07010</name>
</gene>